<proteinExistence type="predicted"/>
<gene>
    <name evidence="1" type="ORF">BDN70DRAFT_371295</name>
</gene>
<protein>
    <submittedName>
        <fullName evidence="1">Uncharacterized protein</fullName>
    </submittedName>
</protein>
<dbReference type="AlphaFoldDB" id="A0A9P6D7W5"/>
<accession>A0A9P6D7W5</accession>
<dbReference type="EMBL" id="MU155132">
    <property type="protein sequence ID" value="KAF9486053.1"/>
    <property type="molecule type" value="Genomic_DNA"/>
</dbReference>
<name>A0A9P6D7W5_9AGAR</name>
<dbReference type="Proteomes" id="UP000807469">
    <property type="component" value="Unassembled WGS sequence"/>
</dbReference>
<reference evidence="1" key="1">
    <citation type="submission" date="2020-11" db="EMBL/GenBank/DDBJ databases">
        <authorList>
            <consortium name="DOE Joint Genome Institute"/>
            <person name="Ahrendt S."/>
            <person name="Riley R."/>
            <person name="Andreopoulos W."/>
            <person name="Labutti K."/>
            <person name="Pangilinan J."/>
            <person name="Ruiz-Duenas F.J."/>
            <person name="Barrasa J.M."/>
            <person name="Sanchez-Garcia M."/>
            <person name="Camarero S."/>
            <person name="Miyauchi S."/>
            <person name="Serrano A."/>
            <person name="Linde D."/>
            <person name="Babiker R."/>
            <person name="Drula E."/>
            <person name="Ayuso-Fernandez I."/>
            <person name="Pacheco R."/>
            <person name="Padilla G."/>
            <person name="Ferreira P."/>
            <person name="Barriuso J."/>
            <person name="Kellner H."/>
            <person name="Castanera R."/>
            <person name="Alfaro M."/>
            <person name="Ramirez L."/>
            <person name="Pisabarro A.G."/>
            <person name="Kuo A."/>
            <person name="Tritt A."/>
            <person name="Lipzen A."/>
            <person name="He G."/>
            <person name="Yan M."/>
            <person name="Ng V."/>
            <person name="Cullen D."/>
            <person name="Martin F."/>
            <person name="Rosso M.-N."/>
            <person name="Henrissat B."/>
            <person name="Hibbett D."/>
            <person name="Martinez A.T."/>
            <person name="Grigoriev I.V."/>
        </authorList>
    </citation>
    <scope>NUCLEOTIDE SEQUENCE</scope>
    <source>
        <strain evidence="1">CIRM-BRFM 674</strain>
    </source>
</reference>
<sequence length="159" mass="18840">MVPVQKNLHASVCEWMSFHRWCYHVPGLKCAEVKSAFTRCLSSVYHSSVLTWHYRSLVKSTVFFSIVRKSWNLSMFLIIKFDTSQRRIRKQVDTDPQSRRLRGSSSVQEQWIDRTILWKCRYGERSADHGNKIEYIHIKLSIWEGVLLLFDQRSSIESI</sequence>
<comment type="caution">
    <text evidence="1">The sequence shown here is derived from an EMBL/GenBank/DDBJ whole genome shotgun (WGS) entry which is preliminary data.</text>
</comment>
<evidence type="ECO:0000313" key="2">
    <source>
        <dbReference type="Proteomes" id="UP000807469"/>
    </source>
</evidence>
<evidence type="ECO:0000313" key="1">
    <source>
        <dbReference type="EMBL" id="KAF9486053.1"/>
    </source>
</evidence>
<organism evidence="1 2">
    <name type="scientific">Pholiota conissans</name>
    <dbReference type="NCBI Taxonomy" id="109636"/>
    <lineage>
        <taxon>Eukaryota</taxon>
        <taxon>Fungi</taxon>
        <taxon>Dikarya</taxon>
        <taxon>Basidiomycota</taxon>
        <taxon>Agaricomycotina</taxon>
        <taxon>Agaricomycetes</taxon>
        <taxon>Agaricomycetidae</taxon>
        <taxon>Agaricales</taxon>
        <taxon>Agaricineae</taxon>
        <taxon>Strophariaceae</taxon>
        <taxon>Pholiota</taxon>
    </lineage>
</organism>
<keyword evidence="2" id="KW-1185">Reference proteome</keyword>